<proteinExistence type="predicted"/>
<dbReference type="Proteomes" id="UP000239724">
    <property type="component" value="Unassembled WGS sequence"/>
</dbReference>
<dbReference type="PANTHER" id="PTHR33841:SF6">
    <property type="entry name" value="TYPE II METHYLTRANSFERASE M.HINDII"/>
    <property type="match status" value="1"/>
</dbReference>
<keyword evidence="6" id="KW-0238">DNA-binding</keyword>
<dbReference type="Pfam" id="PF07669">
    <property type="entry name" value="Eco57I"/>
    <property type="match status" value="1"/>
</dbReference>
<name>A0A2S6NB42_RHOGL</name>
<dbReference type="GO" id="GO:0003677">
    <property type="term" value="F:DNA binding"/>
    <property type="evidence" value="ECO:0007669"/>
    <property type="project" value="UniProtKB-KW"/>
</dbReference>
<dbReference type="GO" id="GO:0009007">
    <property type="term" value="F:site-specific DNA-methyltransferase (adenine-specific) activity"/>
    <property type="evidence" value="ECO:0007669"/>
    <property type="project" value="UniProtKB-EC"/>
</dbReference>
<sequence>MVSLVEDDLTFECAVGRADQIRREISPNLDPTKRRELGQFLTPSGVAAFMAGMFGQFPDHIRLLDAGAGVGALTASFVHEACSRVKRPSTIDVTAFEVDPLLAVHLETTLLACADECAACGIEFYYRIMNDDYILHSSEPLLSAAPQYNCAIINPPYGKINSNSKARTALRRLGIETSNLYTAFIALAIGQLIQTGQLVAITPRSFCNGRYFSSFRKSIITQSAIRQIHVYESRKRAFADDDVLQENIIYRLVVGEPQSTTVTVTSNSGPQDADIRLREVPFPEVVQPTDIHSYIHLALSDADGALAERVRAMPCSLRDLQVSVSTGRVVDFRAREHLYMKPQRDAVPLIYAEHFDQGFIVWPRLNGRKYCALAFNAATFGLLVPRGTYVLTKRFSSKEEKRRLVSVIYDPIRVEADYVGFENHLNYFHENGQGLPATLARGLALFLNSTAVDQYFRQFSGHTQVNATDLCNLRYPTRKQLIKLGDVFQNIFPPQDEIDEAVETLLN</sequence>
<feature type="domain" description="Type II methyltransferase M.TaqI-like" evidence="8">
    <location>
        <begin position="144"/>
        <end position="235"/>
    </location>
</feature>
<dbReference type="PRINTS" id="PR00507">
    <property type="entry name" value="N12N6MTFRASE"/>
</dbReference>
<keyword evidence="10" id="KW-1185">Reference proteome</keyword>
<dbReference type="GO" id="GO:0009307">
    <property type="term" value="P:DNA restriction-modification system"/>
    <property type="evidence" value="ECO:0007669"/>
    <property type="project" value="UniProtKB-KW"/>
</dbReference>
<organism evidence="9 10">
    <name type="scientific">Rhodopila globiformis</name>
    <name type="common">Rhodopseudomonas globiformis</name>
    <dbReference type="NCBI Taxonomy" id="1071"/>
    <lineage>
        <taxon>Bacteria</taxon>
        <taxon>Pseudomonadati</taxon>
        <taxon>Pseudomonadota</taxon>
        <taxon>Alphaproteobacteria</taxon>
        <taxon>Acetobacterales</taxon>
        <taxon>Acetobacteraceae</taxon>
        <taxon>Rhodopila</taxon>
    </lineage>
</organism>
<dbReference type="EC" id="2.1.1.72" evidence="1"/>
<evidence type="ECO:0000256" key="6">
    <source>
        <dbReference type="ARBA" id="ARBA00023125"/>
    </source>
</evidence>
<dbReference type="InterPro" id="IPR002052">
    <property type="entry name" value="DNA_methylase_N6_adenine_CS"/>
</dbReference>
<gene>
    <name evidence="9" type="ORF">CCS01_16495</name>
</gene>
<dbReference type="PROSITE" id="PS00092">
    <property type="entry name" value="N6_MTASE"/>
    <property type="match status" value="1"/>
</dbReference>
<keyword evidence="3" id="KW-0808">Transferase</keyword>
<comment type="caution">
    <text evidence="9">The sequence shown here is derived from an EMBL/GenBank/DDBJ whole genome shotgun (WGS) entry which is preliminary data.</text>
</comment>
<evidence type="ECO:0000256" key="2">
    <source>
        <dbReference type="ARBA" id="ARBA00022603"/>
    </source>
</evidence>
<evidence type="ECO:0000256" key="5">
    <source>
        <dbReference type="ARBA" id="ARBA00022747"/>
    </source>
</evidence>
<evidence type="ECO:0000256" key="1">
    <source>
        <dbReference type="ARBA" id="ARBA00011900"/>
    </source>
</evidence>
<accession>A0A2S6NB42</accession>
<evidence type="ECO:0000313" key="10">
    <source>
        <dbReference type="Proteomes" id="UP000239724"/>
    </source>
</evidence>
<evidence type="ECO:0000259" key="8">
    <source>
        <dbReference type="Pfam" id="PF07669"/>
    </source>
</evidence>
<keyword evidence="5" id="KW-0680">Restriction system</keyword>
<dbReference type="InterPro" id="IPR029063">
    <property type="entry name" value="SAM-dependent_MTases_sf"/>
</dbReference>
<dbReference type="Gene3D" id="3.40.50.150">
    <property type="entry name" value="Vaccinia Virus protein VP39"/>
    <property type="match status" value="1"/>
</dbReference>
<comment type="catalytic activity">
    <reaction evidence="7">
        <text>a 2'-deoxyadenosine in DNA + S-adenosyl-L-methionine = an N(6)-methyl-2'-deoxyadenosine in DNA + S-adenosyl-L-homocysteine + H(+)</text>
        <dbReference type="Rhea" id="RHEA:15197"/>
        <dbReference type="Rhea" id="RHEA-COMP:12418"/>
        <dbReference type="Rhea" id="RHEA-COMP:12419"/>
        <dbReference type="ChEBI" id="CHEBI:15378"/>
        <dbReference type="ChEBI" id="CHEBI:57856"/>
        <dbReference type="ChEBI" id="CHEBI:59789"/>
        <dbReference type="ChEBI" id="CHEBI:90615"/>
        <dbReference type="ChEBI" id="CHEBI:90616"/>
        <dbReference type="EC" id="2.1.1.72"/>
    </reaction>
</comment>
<dbReference type="EMBL" id="NHRY01000182">
    <property type="protein sequence ID" value="PPQ31817.1"/>
    <property type="molecule type" value="Genomic_DNA"/>
</dbReference>
<reference evidence="9 10" key="1">
    <citation type="journal article" date="2018" name="Arch. Microbiol.">
        <title>New insights into the metabolic potential of the phototrophic purple bacterium Rhodopila globiformis DSM 161(T) from its draft genome sequence and evidence for a vanadium-dependent nitrogenase.</title>
        <authorList>
            <person name="Imhoff J.F."/>
            <person name="Rahn T."/>
            <person name="Kunzel S."/>
            <person name="Neulinger S.C."/>
        </authorList>
    </citation>
    <scope>NUCLEOTIDE SEQUENCE [LARGE SCALE GENOMIC DNA]</scope>
    <source>
        <strain evidence="9 10">DSM 161</strain>
    </source>
</reference>
<dbReference type="InterPro" id="IPR011639">
    <property type="entry name" value="MethylTrfase_TaqI-like_dom"/>
</dbReference>
<dbReference type="GO" id="GO:0032259">
    <property type="term" value="P:methylation"/>
    <property type="evidence" value="ECO:0007669"/>
    <property type="project" value="UniProtKB-KW"/>
</dbReference>
<evidence type="ECO:0000313" key="9">
    <source>
        <dbReference type="EMBL" id="PPQ31817.1"/>
    </source>
</evidence>
<dbReference type="RefSeq" id="WP_104519920.1">
    <property type="nucleotide sequence ID" value="NZ_NHRY01000182.1"/>
</dbReference>
<protein>
    <recommendedName>
        <fullName evidence="1">site-specific DNA-methyltransferase (adenine-specific)</fullName>
        <ecNumber evidence="1">2.1.1.72</ecNumber>
    </recommendedName>
</protein>
<dbReference type="PANTHER" id="PTHR33841">
    <property type="entry name" value="DNA METHYLTRANSFERASE YEEA-RELATED"/>
    <property type="match status" value="1"/>
</dbReference>
<evidence type="ECO:0000256" key="4">
    <source>
        <dbReference type="ARBA" id="ARBA00022691"/>
    </source>
</evidence>
<dbReference type="OrthoDB" id="9806213at2"/>
<dbReference type="InterPro" id="IPR050953">
    <property type="entry name" value="N4_N6_ade-DNA_methylase"/>
</dbReference>
<dbReference type="AlphaFoldDB" id="A0A2S6NB42"/>
<evidence type="ECO:0000256" key="3">
    <source>
        <dbReference type="ARBA" id="ARBA00022679"/>
    </source>
</evidence>
<keyword evidence="4" id="KW-0949">S-adenosyl-L-methionine</keyword>
<keyword evidence="2" id="KW-0489">Methyltransferase</keyword>
<dbReference type="SUPFAM" id="SSF53335">
    <property type="entry name" value="S-adenosyl-L-methionine-dependent methyltransferases"/>
    <property type="match status" value="1"/>
</dbReference>
<evidence type="ECO:0000256" key="7">
    <source>
        <dbReference type="ARBA" id="ARBA00047942"/>
    </source>
</evidence>